<reference evidence="2 3" key="1">
    <citation type="submission" date="2016-10" db="EMBL/GenBank/DDBJ databases">
        <authorList>
            <person name="de Groot N.N."/>
        </authorList>
    </citation>
    <scope>NUCLEOTIDE SEQUENCE [LARGE SCALE GENOMIC DNA]</scope>
    <source>
        <strain evidence="2 3">DSM 26656</strain>
    </source>
</reference>
<proteinExistence type="predicted"/>
<feature type="region of interest" description="Disordered" evidence="1">
    <location>
        <begin position="83"/>
        <end position="110"/>
    </location>
</feature>
<feature type="compositionally biased region" description="Polar residues" evidence="1">
    <location>
        <begin position="83"/>
        <end position="107"/>
    </location>
</feature>
<dbReference type="EMBL" id="FNUY01000008">
    <property type="protein sequence ID" value="SEG65035.1"/>
    <property type="molecule type" value="Genomic_DNA"/>
</dbReference>
<dbReference type="OrthoDB" id="8421506at2"/>
<dbReference type="AlphaFoldDB" id="A0A1H6BX51"/>
<sequence>MAGSVRRNQAYRGDPYIAKATENLAELFAPPSGADASGWANAGATREKAARIAELYAGAAGDADRQAVIADLYDPTQSYKALDMNNATTRRGQDVTSFTSRSNNSADNARALEERRLQEEGLGSRNVLDNETKIQVGANSTRGNTIASLYGALNPGQIRPEVPADVASTIGLPTMGMAQGAPKPLSRDEVLAAALGQTPIATQQGLALAGPGTQNVVRDGVPVVESNAGAIGQRAFVDKGAQAKAANGQFVLADGTAGPAVQTPDGQWKHAQTGALLPPDARVTNMATPQGSNTDVGIGKTVTNDIDKQLLDIAVAKDTAVELRNLIAKSPASQGVVGWMRGTAQNVVQTGGEVGAYFGGNLAKVGEAIKNGTADAGLAGAFDPSIPAIEMMANLLAFQYAKTTTGERLSNEMLKNAKAALGLDGLDANQANSLARINQAVSRIEAQQGILTRARGGGVAAVSGAAPAAPTVSSVGQGRMRFDENGNPL</sequence>
<gene>
    <name evidence="2" type="ORF">SAMN04488115_108146</name>
</gene>
<evidence type="ECO:0000313" key="3">
    <source>
        <dbReference type="Proteomes" id="UP000236743"/>
    </source>
</evidence>
<keyword evidence="3" id="KW-1185">Reference proteome</keyword>
<evidence type="ECO:0000313" key="2">
    <source>
        <dbReference type="EMBL" id="SEG65035.1"/>
    </source>
</evidence>
<organism evidence="2 3">
    <name type="scientific">Bosea lathyri</name>
    <dbReference type="NCBI Taxonomy" id="1036778"/>
    <lineage>
        <taxon>Bacteria</taxon>
        <taxon>Pseudomonadati</taxon>
        <taxon>Pseudomonadota</taxon>
        <taxon>Alphaproteobacteria</taxon>
        <taxon>Hyphomicrobiales</taxon>
        <taxon>Boseaceae</taxon>
        <taxon>Bosea</taxon>
    </lineage>
</organism>
<protein>
    <submittedName>
        <fullName evidence="2">Uncharacterized protein</fullName>
    </submittedName>
</protein>
<dbReference type="Proteomes" id="UP000236743">
    <property type="component" value="Unassembled WGS sequence"/>
</dbReference>
<accession>A0A1H6BX51</accession>
<name>A0A1H6BX51_9HYPH</name>
<evidence type="ECO:0000256" key="1">
    <source>
        <dbReference type="SAM" id="MobiDB-lite"/>
    </source>
</evidence>
<dbReference type="RefSeq" id="WP_103874105.1">
    <property type="nucleotide sequence ID" value="NZ_FNUY01000008.1"/>
</dbReference>